<protein>
    <submittedName>
        <fullName evidence="6">Type II toxin-antitoxin system VapC family toxin</fullName>
    </submittedName>
</protein>
<keyword evidence="7" id="KW-1185">Reference proteome</keyword>
<feature type="domain" description="PIN" evidence="5">
    <location>
        <begin position="2"/>
        <end position="114"/>
    </location>
</feature>
<keyword evidence="3" id="KW-0378">Hydrolase</keyword>
<evidence type="ECO:0000313" key="6">
    <source>
        <dbReference type="EMBL" id="MFB9908124.1"/>
    </source>
</evidence>
<proteinExistence type="predicted"/>
<evidence type="ECO:0000256" key="4">
    <source>
        <dbReference type="ARBA" id="ARBA00022842"/>
    </source>
</evidence>
<evidence type="ECO:0000313" key="7">
    <source>
        <dbReference type="Proteomes" id="UP001589693"/>
    </source>
</evidence>
<keyword evidence="1" id="KW-0540">Nuclease</keyword>
<dbReference type="Pfam" id="PF01850">
    <property type="entry name" value="PIN"/>
    <property type="match status" value="1"/>
</dbReference>
<organism evidence="6 7">
    <name type="scientific">Allokutzneria oryzae</name>
    <dbReference type="NCBI Taxonomy" id="1378989"/>
    <lineage>
        <taxon>Bacteria</taxon>
        <taxon>Bacillati</taxon>
        <taxon>Actinomycetota</taxon>
        <taxon>Actinomycetes</taxon>
        <taxon>Pseudonocardiales</taxon>
        <taxon>Pseudonocardiaceae</taxon>
        <taxon>Allokutzneria</taxon>
    </lineage>
</organism>
<sequence length="131" mass="14045">MIYFDSSALVKLVRAEAETTALTTWIAQHPDAQRVTSSLARVEVVRAVRDGGQQFTAQAAAVLVEVDQMPMTYDLLDEAAALPLRVKSLDAIHLASAMRLRSELKAFVCYDKQLIAAATEVGLSVAAPGAS</sequence>
<dbReference type="RefSeq" id="WP_377859465.1">
    <property type="nucleotide sequence ID" value="NZ_JBHLZU010000026.1"/>
</dbReference>
<dbReference type="InterPro" id="IPR029060">
    <property type="entry name" value="PIN-like_dom_sf"/>
</dbReference>
<dbReference type="EMBL" id="JBHLZU010000026">
    <property type="protein sequence ID" value="MFB9908124.1"/>
    <property type="molecule type" value="Genomic_DNA"/>
</dbReference>
<dbReference type="InterPro" id="IPR002716">
    <property type="entry name" value="PIN_dom"/>
</dbReference>
<keyword evidence="4" id="KW-0460">Magnesium</keyword>
<evidence type="ECO:0000256" key="1">
    <source>
        <dbReference type="ARBA" id="ARBA00022722"/>
    </source>
</evidence>
<reference evidence="6 7" key="1">
    <citation type="submission" date="2024-09" db="EMBL/GenBank/DDBJ databases">
        <authorList>
            <person name="Sun Q."/>
            <person name="Mori K."/>
        </authorList>
    </citation>
    <scope>NUCLEOTIDE SEQUENCE [LARGE SCALE GENOMIC DNA]</scope>
    <source>
        <strain evidence="6 7">TBRC 7907</strain>
    </source>
</reference>
<dbReference type="Proteomes" id="UP001589693">
    <property type="component" value="Unassembled WGS sequence"/>
</dbReference>
<dbReference type="CDD" id="cd09874">
    <property type="entry name" value="PIN_MT3492-like"/>
    <property type="match status" value="1"/>
</dbReference>
<dbReference type="Gene3D" id="3.40.50.1010">
    <property type="entry name" value="5'-nuclease"/>
    <property type="match status" value="1"/>
</dbReference>
<name>A0ABV6A4Q6_9PSEU</name>
<accession>A0ABV6A4Q6</accession>
<evidence type="ECO:0000256" key="3">
    <source>
        <dbReference type="ARBA" id="ARBA00022801"/>
    </source>
</evidence>
<comment type="caution">
    <text evidence="6">The sequence shown here is derived from an EMBL/GenBank/DDBJ whole genome shotgun (WGS) entry which is preliminary data.</text>
</comment>
<gene>
    <name evidence="6" type="ORF">ACFFQA_29685</name>
</gene>
<evidence type="ECO:0000256" key="2">
    <source>
        <dbReference type="ARBA" id="ARBA00022723"/>
    </source>
</evidence>
<dbReference type="SUPFAM" id="SSF88723">
    <property type="entry name" value="PIN domain-like"/>
    <property type="match status" value="1"/>
</dbReference>
<keyword evidence="2" id="KW-0479">Metal-binding</keyword>
<evidence type="ECO:0000259" key="5">
    <source>
        <dbReference type="Pfam" id="PF01850"/>
    </source>
</evidence>